<accession>A0A233RDQ1</accession>
<dbReference type="RefSeq" id="WP_094200892.1">
    <property type="nucleotide sequence ID" value="NZ_NBIM01000003.1"/>
</dbReference>
<dbReference type="SUPFAM" id="SSF51161">
    <property type="entry name" value="Trimeric LpxA-like enzymes"/>
    <property type="match status" value="1"/>
</dbReference>
<evidence type="ECO:0008006" key="5">
    <source>
        <dbReference type="Google" id="ProtNLM"/>
    </source>
</evidence>
<dbReference type="AlphaFoldDB" id="A0A233RDQ1"/>
<gene>
    <name evidence="3" type="ORF">B6S08_11140</name>
</gene>
<comment type="caution">
    <text evidence="3">The sequence shown here is derived from an EMBL/GenBank/DDBJ whole genome shotgun (WGS) entry which is preliminary data.</text>
</comment>
<dbReference type="InterPro" id="IPR051159">
    <property type="entry name" value="Hexapeptide_acetyltransf"/>
</dbReference>
<dbReference type="PANTHER" id="PTHR23416">
    <property type="entry name" value="SIALIC ACID SYNTHASE-RELATED"/>
    <property type="match status" value="1"/>
</dbReference>
<evidence type="ECO:0000313" key="3">
    <source>
        <dbReference type="EMBL" id="OXY81523.1"/>
    </source>
</evidence>
<keyword evidence="1" id="KW-0808">Transferase</keyword>
<dbReference type="EMBL" id="NBIM01000003">
    <property type="protein sequence ID" value="OXY81523.1"/>
    <property type="molecule type" value="Genomic_DNA"/>
</dbReference>
<proteinExistence type="predicted"/>
<sequence length="203" mass="22312">MMSKFKLRLLNIVKNKEGNIYLAPQSYLVWNKIKLSGKKNRLHVKGNGKFRRCTISVKGDNNLIEIEDGANISFSNLEIVGNNCLIRIGRETDIGGAYLSAKGEATRLTIGEHCMFSRNINVMTYDGHPIYDADSNEALNSPSHIAIGNRVWVAANAAILKGVTIADDSVVAFGSIVTKNVDKKTIVAGSPAKTIKQNIKWEH</sequence>
<evidence type="ECO:0000256" key="1">
    <source>
        <dbReference type="ARBA" id="ARBA00022679"/>
    </source>
</evidence>
<dbReference type="GO" id="GO:0016740">
    <property type="term" value="F:transferase activity"/>
    <property type="evidence" value="ECO:0007669"/>
    <property type="project" value="UniProtKB-KW"/>
</dbReference>
<dbReference type="Gene3D" id="2.160.10.10">
    <property type="entry name" value="Hexapeptide repeat proteins"/>
    <property type="match status" value="1"/>
</dbReference>
<evidence type="ECO:0000313" key="4">
    <source>
        <dbReference type="Proteomes" id="UP000242757"/>
    </source>
</evidence>
<dbReference type="Proteomes" id="UP000242757">
    <property type="component" value="Unassembled WGS sequence"/>
</dbReference>
<dbReference type="OrthoDB" id="9815592at2"/>
<evidence type="ECO:0000256" key="2">
    <source>
        <dbReference type="ARBA" id="ARBA00022737"/>
    </source>
</evidence>
<protein>
    <recommendedName>
        <fullName evidence="5">Acyltransferase</fullName>
    </recommendedName>
</protein>
<dbReference type="InterPro" id="IPR011004">
    <property type="entry name" value="Trimer_LpxA-like_sf"/>
</dbReference>
<name>A0A233RDQ1_9GAMM</name>
<organism evidence="3 4">
    <name type="scientific">Oceanimonas doudoroffii</name>
    <dbReference type="NCBI Taxonomy" id="84158"/>
    <lineage>
        <taxon>Bacteria</taxon>
        <taxon>Pseudomonadati</taxon>
        <taxon>Pseudomonadota</taxon>
        <taxon>Gammaproteobacteria</taxon>
        <taxon>Aeromonadales</taxon>
        <taxon>Aeromonadaceae</taxon>
        <taxon>Oceanimonas</taxon>
    </lineage>
</organism>
<dbReference type="InterPro" id="IPR018357">
    <property type="entry name" value="Hexapep_transf_CS"/>
</dbReference>
<dbReference type="CDD" id="cd04647">
    <property type="entry name" value="LbH_MAT_like"/>
    <property type="match status" value="1"/>
</dbReference>
<keyword evidence="2" id="KW-0677">Repeat</keyword>
<dbReference type="PROSITE" id="PS00101">
    <property type="entry name" value="HEXAPEP_TRANSFERASES"/>
    <property type="match status" value="1"/>
</dbReference>
<reference evidence="3 4" key="1">
    <citation type="submission" date="2017-08" db="EMBL/GenBank/DDBJ databases">
        <title>A Genome Sequence of Oceanimonas doudoroffii ATCC 27123T.</title>
        <authorList>
            <person name="Brennan M.A."/>
            <person name="Maclea K.S."/>
            <person name="Mcclelland W.D."/>
            <person name="Trachtenberg A.M."/>
        </authorList>
    </citation>
    <scope>NUCLEOTIDE SEQUENCE [LARGE SCALE GENOMIC DNA]</scope>
    <source>
        <strain evidence="3 4">ATCC 27123</strain>
    </source>
</reference>
<keyword evidence="4" id="KW-1185">Reference proteome</keyword>